<evidence type="ECO:0000256" key="5">
    <source>
        <dbReference type="ARBA" id="ARBA00022964"/>
    </source>
</evidence>
<gene>
    <name evidence="11" type="ORF">O0R41_17800</name>
</gene>
<dbReference type="PROSITE" id="PS51296">
    <property type="entry name" value="RIESKE"/>
    <property type="match status" value="1"/>
</dbReference>
<dbReference type="EMBL" id="JAPTHD010000011">
    <property type="protein sequence ID" value="MDV5825461.1"/>
    <property type="molecule type" value="Genomic_DNA"/>
</dbReference>
<dbReference type="InterPro" id="IPR043266">
    <property type="entry name" value="RHO_NdoB-like_C"/>
</dbReference>
<dbReference type="InterPro" id="IPR001663">
    <property type="entry name" value="Rng_hydr_dOase-A"/>
</dbReference>
<keyword evidence="4" id="KW-0058">Aromatic hydrocarbons catabolism</keyword>
<dbReference type="Pfam" id="PF00355">
    <property type="entry name" value="Rieske"/>
    <property type="match status" value="1"/>
</dbReference>
<dbReference type="PRINTS" id="PR00090">
    <property type="entry name" value="RNGDIOXGNASE"/>
</dbReference>
<evidence type="ECO:0000256" key="2">
    <source>
        <dbReference type="ARBA" id="ARBA00022714"/>
    </source>
</evidence>
<evidence type="ECO:0000259" key="10">
    <source>
        <dbReference type="PROSITE" id="PS51296"/>
    </source>
</evidence>
<keyword evidence="2" id="KW-0001">2Fe-2S</keyword>
<dbReference type="InterPro" id="IPR017941">
    <property type="entry name" value="Rieske_2Fe-2S"/>
</dbReference>
<keyword evidence="8" id="KW-0411">Iron-sulfur</keyword>
<keyword evidence="7" id="KW-0408">Iron</keyword>
<keyword evidence="5 11" id="KW-0223">Dioxygenase</keyword>
<protein>
    <submittedName>
        <fullName evidence="11">Aromatic ring-hydroxylating dioxygenase subunit alpha</fullName>
    </submittedName>
</protein>
<dbReference type="SUPFAM" id="SSF50022">
    <property type="entry name" value="ISP domain"/>
    <property type="match status" value="1"/>
</dbReference>
<dbReference type="Gene3D" id="2.102.10.10">
    <property type="entry name" value="Rieske [2Fe-2S] iron-sulphur domain"/>
    <property type="match status" value="1"/>
</dbReference>
<dbReference type="InterPro" id="IPR015881">
    <property type="entry name" value="ARHD_Rieske_2Fe_2S"/>
</dbReference>
<evidence type="ECO:0000313" key="11">
    <source>
        <dbReference type="EMBL" id="MDV5825461.1"/>
    </source>
</evidence>
<evidence type="ECO:0000256" key="8">
    <source>
        <dbReference type="ARBA" id="ARBA00023014"/>
    </source>
</evidence>
<feature type="domain" description="Rieske" evidence="10">
    <location>
        <begin position="49"/>
        <end position="160"/>
    </location>
</feature>
<evidence type="ECO:0000256" key="1">
    <source>
        <dbReference type="ARBA" id="ARBA00008751"/>
    </source>
</evidence>
<keyword evidence="12" id="KW-1185">Reference proteome</keyword>
<dbReference type="InterPro" id="IPR036922">
    <property type="entry name" value="Rieske_2Fe-2S_sf"/>
</dbReference>
<name>A0ABU4A102_9SPHN</name>
<comment type="similarity">
    <text evidence="1">Belongs to the bacterial ring-hydroxylating dioxygenase alpha subunit family.</text>
</comment>
<organism evidence="11 12">
    <name type="scientific">Sphingobium naphthae</name>
    <dbReference type="NCBI Taxonomy" id="1886786"/>
    <lineage>
        <taxon>Bacteria</taxon>
        <taxon>Pseudomonadati</taxon>
        <taxon>Pseudomonadota</taxon>
        <taxon>Alphaproteobacteria</taxon>
        <taxon>Sphingomonadales</taxon>
        <taxon>Sphingomonadaceae</taxon>
        <taxon>Sphingobium</taxon>
    </lineage>
</organism>
<dbReference type="Gene3D" id="3.90.380.10">
    <property type="entry name" value="Naphthalene 1,2-dioxygenase Alpha Subunit, Chain A, domain 1"/>
    <property type="match status" value="1"/>
</dbReference>
<dbReference type="CDD" id="cd08881">
    <property type="entry name" value="RHO_alpha_C_NDO-like"/>
    <property type="match status" value="1"/>
</dbReference>
<evidence type="ECO:0000313" key="12">
    <source>
        <dbReference type="Proteomes" id="UP001185984"/>
    </source>
</evidence>
<accession>A0ABU4A102</accession>
<sequence>MLTRTSTTLSDGTRIADLVRPDTREVELRTLSDPEIYELEMERIFGKTWLLLGHASEIPNSGDYVMRDMGNDSVIVARDREGQVHVSLNVCPHRGMRVCLADKGNTQVHKCIYHGWAFKPNGDFIGSPVAEEKMHGELLPKSELGLKKARVHVYAGLIFATWNIDGPSFDEFLGEMKWYYDMIFQRTACGWEVIGPPQRFIVDANWKAAGEQSAADGFHTLTLHRWLDEMFGNGGSELTSTMYGVEVGSEHGHALRCQSLSKKFERARDFDKGMMSIEERWNILPAPGCTPDMLSEVQRMLTPEQMEQLMTNPPQVGGIFPNVLLACIYAPQPDGRILGSMALHTYIPRGPDKLEFVNWVFAEKGTSEEDKQIMLKNTIFMLGTSGLVEQDDSDTWPHMTISARGAQGRRITMKYQAINKLPPPANWRGPAKAYDGFTKDDTQWNWWMYWRELMSTPA</sequence>
<evidence type="ECO:0000256" key="6">
    <source>
        <dbReference type="ARBA" id="ARBA00023002"/>
    </source>
</evidence>
<dbReference type="PANTHER" id="PTHR43756">
    <property type="entry name" value="CHOLINE MONOOXYGENASE, CHLOROPLASTIC"/>
    <property type="match status" value="1"/>
</dbReference>
<dbReference type="Proteomes" id="UP001185984">
    <property type="component" value="Unassembled WGS sequence"/>
</dbReference>
<dbReference type="RefSeq" id="WP_317517948.1">
    <property type="nucleotide sequence ID" value="NZ_JAPTHD010000011.1"/>
</dbReference>
<dbReference type="InterPro" id="IPR015879">
    <property type="entry name" value="Ring_hydroxy_dOase_asu_C_dom"/>
</dbReference>
<dbReference type="PROSITE" id="PS00570">
    <property type="entry name" value="RING_HYDROXYL_ALPHA"/>
    <property type="match status" value="1"/>
</dbReference>
<dbReference type="SUPFAM" id="SSF55961">
    <property type="entry name" value="Bet v1-like"/>
    <property type="match status" value="1"/>
</dbReference>
<comment type="caution">
    <text evidence="11">The sequence shown here is derived from an EMBL/GenBank/DDBJ whole genome shotgun (WGS) entry which is preliminary data.</text>
</comment>
<keyword evidence="6" id="KW-0560">Oxidoreductase</keyword>
<keyword evidence="3" id="KW-0479">Metal-binding</keyword>
<evidence type="ECO:0000256" key="3">
    <source>
        <dbReference type="ARBA" id="ARBA00022723"/>
    </source>
</evidence>
<evidence type="ECO:0000256" key="4">
    <source>
        <dbReference type="ARBA" id="ARBA00022797"/>
    </source>
</evidence>
<dbReference type="GO" id="GO:0051213">
    <property type="term" value="F:dioxygenase activity"/>
    <property type="evidence" value="ECO:0007669"/>
    <property type="project" value="UniProtKB-KW"/>
</dbReference>
<evidence type="ECO:0000256" key="9">
    <source>
        <dbReference type="ARBA" id="ARBA00023027"/>
    </source>
</evidence>
<keyword evidence="9" id="KW-0520">NAD</keyword>
<proteinExistence type="inferred from homology"/>
<dbReference type="PANTHER" id="PTHR43756:SF1">
    <property type="entry name" value="3-PHENYLPROPIONATE_CINNAMIC ACID DIOXYGENASE SUBUNIT ALPHA"/>
    <property type="match status" value="1"/>
</dbReference>
<dbReference type="Pfam" id="PF00848">
    <property type="entry name" value="Ring_hydroxyl_A"/>
    <property type="match status" value="1"/>
</dbReference>
<reference evidence="12" key="1">
    <citation type="journal article" date="2022" name="J Environ Chem Eng">
        <title>Biodegradation of petroleum oil using a constructed nonpathogenic and heavy metal-tolerant bacterial consortium isolated from marine sponges.</title>
        <authorList>
            <person name="Dechsakulwatana C."/>
            <person name="Rungsihiranrut A."/>
            <person name="Muangchinda C."/>
            <person name="Ningthoujam R."/>
            <person name="Klankeo P."/>
            <person name="Pinyakong O."/>
        </authorList>
    </citation>
    <scope>NUCLEOTIDE SEQUENCE [LARGE SCALE GENOMIC DNA]</scope>
    <source>
        <strain evidence="12">MO2-4</strain>
    </source>
</reference>
<evidence type="ECO:0000256" key="7">
    <source>
        <dbReference type="ARBA" id="ARBA00023004"/>
    </source>
</evidence>